<proteinExistence type="predicted"/>
<evidence type="ECO:0000313" key="1">
    <source>
        <dbReference type="EMBL" id="VCX38380.1"/>
    </source>
</evidence>
<name>A0A9X9M761_GULGU</name>
<keyword evidence="2" id="KW-1185">Reference proteome</keyword>
<evidence type="ECO:0000313" key="2">
    <source>
        <dbReference type="Proteomes" id="UP000269945"/>
    </source>
</evidence>
<organism evidence="1 2">
    <name type="scientific">Gulo gulo</name>
    <name type="common">Wolverine</name>
    <name type="synonym">Gluton</name>
    <dbReference type="NCBI Taxonomy" id="48420"/>
    <lineage>
        <taxon>Eukaryota</taxon>
        <taxon>Metazoa</taxon>
        <taxon>Chordata</taxon>
        <taxon>Craniata</taxon>
        <taxon>Vertebrata</taxon>
        <taxon>Euteleostomi</taxon>
        <taxon>Mammalia</taxon>
        <taxon>Eutheria</taxon>
        <taxon>Laurasiatheria</taxon>
        <taxon>Carnivora</taxon>
        <taxon>Caniformia</taxon>
        <taxon>Musteloidea</taxon>
        <taxon>Mustelidae</taxon>
        <taxon>Guloninae</taxon>
        <taxon>Gulo</taxon>
    </lineage>
</organism>
<accession>A0A9X9M761</accession>
<dbReference type="EMBL" id="CYRY02043759">
    <property type="protein sequence ID" value="VCX38380.1"/>
    <property type="molecule type" value="Genomic_DNA"/>
</dbReference>
<sequence>MEALDNMSWIFSKTQGLCFSIFL</sequence>
<gene>
    <name evidence="1" type="ORF">BN2614_LOCUS1</name>
</gene>
<dbReference type="AlphaFoldDB" id="A0A9X9M761"/>
<reference evidence="1 2" key="1">
    <citation type="submission" date="2018-10" db="EMBL/GenBank/DDBJ databases">
        <authorList>
            <person name="Ekblom R."/>
            <person name="Jareborg N."/>
        </authorList>
    </citation>
    <scope>NUCLEOTIDE SEQUENCE [LARGE SCALE GENOMIC DNA]</scope>
    <source>
        <tissue evidence="1">Muscle</tissue>
    </source>
</reference>
<comment type="caution">
    <text evidence="1">The sequence shown here is derived from an EMBL/GenBank/DDBJ whole genome shotgun (WGS) entry which is preliminary data.</text>
</comment>
<protein>
    <submittedName>
        <fullName evidence="1">Uncharacterized protein</fullName>
    </submittedName>
</protein>
<dbReference type="Proteomes" id="UP000269945">
    <property type="component" value="Unassembled WGS sequence"/>
</dbReference>